<dbReference type="AlphaFoldDB" id="A0A7W9DJK7"/>
<reference evidence="2 3" key="1">
    <citation type="submission" date="2020-08" db="EMBL/GenBank/DDBJ databases">
        <title>Genomic Encyclopedia of Type Strains, Phase IV (KMG-V): Genome sequencing to study the core and pangenomes of soil and plant-associated prokaryotes.</title>
        <authorList>
            <person name="Whitman W."/>
        </authorList>
    </citation>
    <scope>NUCLEOTIDE SEQUENCE [LARGE SCALE GENOMIC DNA]</scope>
    <source>
        <strain evidence="2 3">MP7CTX6</strain>
    </source>
</reference>
<organism evidence="2 3">
    <name type="scientific">Pedobacter cryoconitis</name>
    <dbReference type="NCBI Taxonomy" id="188932"/>
    <lineage>
        <taxon>Bacteria</taxon>
        <taxon>Pseudomonadati</taxon>
        <taxon>Bacteroidota</taxon>
        <taxon>Sphingobacteriia</taxon>
        <taxon>Sphingobacteriales</taxon>
        <taxon>Sphingobacteriaceae</taxon>
        <taxon>Pedobacter</taxon>
    </lineage>
</organism>
<gene>
    <name evidence="2" type="ORF">HDE69_002286</name>
</gene>
<dbReference type="PANTHER" id="PTHR30543:SF21">
    <property type="entry name" value="NAD(P)H-DEPENDENT FMN REDUCTASE LOT6"/>
    <property type="match status" value="1"/>
</dbReference>
<dbReference type="EMBL" id="JACHCF010000004">
    <property type="protein sequence ID" value="MBB5621233.1"/>
    <property type="molecule type" value="Genomic_DNA"/>
</dbReference>
<dbReference type="SUPFAM" id="SSF52218">
    <property type="entry name" value="Flavoproteins"/>
    <property type="match status" value="1"/>
</dbReference>
<dbReference type="RefSeq" id="WP_183867200.1">
    <property type="nucleotide sequence ID" value="NZ_JACHCF010000004.1"/>
</dbReference>
<feature type="domain" description="NADPH-dependent FMN reductase-like" evidence="1">
    <location>
        <begin position="8"/>
        <end position="146"/>
    </location>
</feature>
<evidence type="ECO:0000259" key="1">
    <source>
        <dbReference type="Pfam" id="PF03358"/>
    </source>
</evidence>
<dbReference type="GO" id="GO:0005829">
    <property type="term" value="C:cytosol"/>
    <property type="evidence" value="ECO:0007669"/>
    <property type="project" value="TreeGrafter"/>
</dbReference>
<dbReference type="GO" id="GO:0016491">
    <property type="term" value="F:oxidoreductase activity"/>
    <property type="evidence" value="ECO:0007669"/>
    <property type="project" value="InterPro"/>
</dbReference>
<protein>
    <submittedName>
        <fullName evidence="2">NAD(P)H-dependent FMN reductase</fullName>
    </submittedName>
</protein>
<evidence type="ECO:0000313" key="3">
    <source>
        <dbReference type="Proteomes" id="UP000537718"/>
    </source>
</evidence>
<dbReference type="Proteomes" id="UP000537718">
    <property type="component" value="Unassembled WGS sequence"/>
</dbReference>
<name>A0A7W9DJK7_9SPHI</name>
<comment type="caution">
    <text evidence="2">The sequence shown here is derived from an EMBL/GenBank/DDBJ whole genome shotgun (WGS) entry which is preliminary data.</text>
</comment>
<accession>A0A7W9DJK7</accession>
<dbReference type="PANTHER" id="PTHR30543">
    <property type="entry name" value="CHROMATE REDUCTASE"/>
    <property type="match status" value="1"/>
</dbReference>
<dbReference type="GO" id="GO:0010181">
    <property type="term" value="F:FMN binding"/>
    <property type="evidence" value="ECO:0007669"/>
    <property type="project" value="TreeGrafter"/>
</dbReference>
<proteinExistence type="predicted"/>
<evidence type="ECO:0000313" key="2">
    <source>
        <dbReference type="EMBL" id="MBB5621233.1"/>
    </source>
</evidence>
<dbReference type="Pfam" id="PF03358">
    <property type="entry name" value="FMN_red"/>
    <property type="match status" value="1"/>
</dbReference>
<dbReference type="InterPro" id="IPR050712">
    <property type="entry name" value="NAD(P)H-dep_reductase"/>
</dbReference>
<sequence length="185" mass="20424">MKPLSLKNIVAISGSTRKNSTNYLLIKAIGELSNDIFEITMFEDLLDLPAFNPEESFENTPAKVLDFRTLLQTADGILICTPEYAHGVPGILKNAIDWTVSSAEFSNKPTVLITASTDGKYGHASLLETLKVIEAKNIEDLQLLIPFAKTKINGEGKITDEKTLEEIKTVILKFKDTINELLLPC</sequence>
<dbReference type="InterPro" id="IPR029039">
    <property type="entry name" value="Flavoprotein-like_sf"/>
</dbReference>
<dbReference type="Gene3D" id="3.40.50.360">
    <property type="match status" value="1"/>
</dbReference>
<dbReference type="InterPro" id="IPR005025">
    <property type="entry name" value="FMN_Rdtase-like_dom"/>
</dbReference>